<dbReference type="Pfam" id="PF07098">
    <property type="entry name" value="DUF1360"/>
    <property type="match status" value="1"/>
</dbReference>
<comment type="caution">
    <text evidence="1">The sequence shown here is derived from an EMBL/GenBank/DDBJ whole genome shotgun (WGS) entry which is preliminary data.</text>
</comment>
<evidence type="ECO:0000313" key="1">
    <source>
        <dbReference type="EMBL" id="MDA0563917.1"/>
    </source>
</evidence>
<proteinExistence type="predicted"/>
<dbReference type="RefSeq" id="WP_270071201.1">
    <property type="nucleotide sequence ID" value="NZ_JAJAQC010000007.1"/>
</dbReference>
<protein>
    <submittedName>
        <fullName evidence="1">DUF1360 domain-containing protein</fullName>
    </submittedName>
</protein>
<accession>A0A9X3NHT1</accession>
<dbReference type="EMBL" id="JAJAQC010000007">
    <property type="protein sequence ID" value="MDA0563917.1"/>
    <property type="molecule type" value="Genomic_DNA"/>
</dbReference>
<name>A0A9X3NHT1_9ACTN</name>
<gene>
    <name evidence="1" type="ORF">LG943_06185</name>
</gene>
<reference evidence="1" key="1">
    <citation type="submission" date="2021-10" db="EMBL/GenBank/DDBJ databases">
        <title>Streptomonospora sp. nov., isolated from mangrove soil.</title>
        <authorList>
            <person name="Chen X."/>
            <person name="Ge X."/>
            <person name="Liu W."/>
        </authorList>
    </citation>
    <scope>NUCLEOTIDE SEQUENCE</scope>
    <source>
        <strain evidence="1">S1-112</strain>
    </source>
</reference>
<evidence type="ECO:0000313" key="2">
    <source>
        <dbReference type="Proteomes" id="UP001140076"/>
    </source>
</evidence>
<organism evidence="1 2">
    <name type="scientific">Streptomonospora mangrovi</name>
    <dbReference type="NCBI Taxonomy" id="2883123"/>
    <lineage>
        <taxon>Bacteria</taxon>
        <taxon>Bacillati</taxon>
        <taxon>Actinomycetota</taxon>
        <taxon>Actinomycetes</taxon>
        <taxon>Streptosporangiales</taxon>
        <taxon>Nocardiopsidaceae</taxon>
        <taxon>Streptomonospora</taxon>
    </lineage>
</organism>
<dbReference type="InterPro" id="IPR010773">
    <property type="entry name" value="Mycophage_PG1_Gp7"/>
</dbReference>
<keyword evidence="2" id="KW-1185">Reference proteome</keyword>
<sequence length="170" mass="18102">MTSIVQTVNEEARAYEGGASRPTRAYFATLLTYGGCLAAVGGLARLRGRALPDSLSPWDLLLVSLSTHKLSRTLAKDPVASPLRAPFTRFKGASGPAELHEEVRGTGARHAIGELVTCPFCLAQWVATAHVAGLLFAPRATRLAAGTMTAVALSDWLQLAYAWLQQRAEG</sequence>
<dbReference type="Proteomes" id="UP001140076">
    <property type="component" value="Unassembled WGS sequence"/>
</dbReference>
<dbReference type="AlphaFoldDB" id="A0A9X3NHT1"/>